<proteinExistence type="predicted"/>
<evidence type="ECO:0000313" key="1">
    <source>
        <dbReference type="EMBL" id="RYC69780.1"/>
    </source>
</evidence>
<gene>
    <name evidence="1" type="ORF">EQG79_14390</name>
</gene>
<accession>A0A4Q2UQ66</accession>
<dbReference type="EMBL" id="SBLB01000003">
    <property type="protein sequence ID" value="RYC69780.1"/>
    <property type="molecule type" value="Genomic_DNA"/>
</dbReference>
<dbReference type="AlphaFoldDB" id="A0A4Q2UQ66"/>
<keyword evidence="2" id="KW-1185">Reference proteome</keyword>
<evidence type="ECO:0000313" key="2">
    <source>
        <dbReference type="Proteomes" id="UP000290407"/>
    </source>
</evidence>
<reference evidence="1 2" key="1">
    <citation type="submission" date="2019-01" db="EMBL/GenBank/DDBJ databases">
        <title>Spirosoma flava sp. nov., a propanil-degrading bacterium isolated from herbicide-contaminated soil.</title>
        <authorList>
            <person name="Zhang L."/>
            <person name="Jiang J.-D."/>
        </authorList>
    </citation>
    <scope>NUCLEOTIDE SEQUENCE [LARGE SCALE GENOMIC DNA]</scope>
    <source>
        <strain evidence="1 2">TY50</strain>
    </source>
</reference>
<sequence length="108" mass="12517">MIVTQDKNPLARLMALLPMQVAREKRRAIEADMVAIGKYEHYRQRVIRRDWKMGSTQVDCAAVIMRHLGVTLEFFTGTDEQREEQIETVTKAYYQQAFVGEGVFQPIP</sequence>
<dbReference type="RefSeq" id="WP_129602125.1">
    <property type="nucleotide sequence ID" value="NZ_SBLB01000003.1"/>
</dbReference>
<comment type="caution">
    <text evidence="1">The sequence shown here is derived from an EMBL/GenBank/DDBJ whole genome shotgun (WGS) entry which is preliminary data.</text>
</comment>
<name>A0A4Q2UQ66_9BACT</name>
<organism evidence="1 2">
    <name type="scientific">Spirosoma sordidisoli</name>
    <dbReference type="NCBI Taxonomy" id="2502893"/>
    <lineage>
        <taxon>Bacteria</taxon>
        <taxon>Pseudomonadati</taxon>
        <taxon>Bacteroidota</taxon>
        <taxon>Cytophagia</taxon>
        <taxon>Cytophagales</taxon>
        <taxon>Cytophagaceae</taxon>
        <taxon>Spirosoma</taxon>
    </lineage>
</organism>
<protein>
    <submittedName>
        <fullName evidence="1">Uncharacterized protein</fullName>
    </submittedName>
</protein>
<dbReference type="Proteomes" id="UP000290407">
    <property type="component" value="Unassembled WGS sequence"/>
</dbReference>